<dbReference type="RefSeq" id="WP_307484252.1">
    <property type="nucleotide sequence ID" value="NZ_JAUSUF010000002.1"/>
</dbReference>
<dbReference type="Proteomes" id="UP001228504">
    <property type="component" value="Unassembled WGS sequence"/>
</dbReference>
<evidence type="ECO:0000259" key="1">
    <source>
        <dbReference type="PROSITE" id="PS51736"/>
    </source>
</evidence>
<sequence length="508" mass="58493">MKKIAIYSRKSKETDTGESIKNQISLCKNYFNSRYKDCNFETFIDEGFSGGNTNRPAFRRMLELSKLKKFDIIAVYKIDRIARNITDFFNIYNELEINNIKLVSITEGFDATTPIGKMMMTILAGFADMERENIRQRVKDNMNELAKLGRWSGGTPPTGYTSESKYINGKKITYLKLLETKKELIKKIFKLASENFTTYEVSKEVNISNKTIANIISNPTYIKSDLKSKYYLESIGYKVYGDINGKGFLSYGRRPKKNGKKLYNSSGMFVAVSTHEGIIDSSTWIKANENLKNRALTGRPRISNNSFLAHLVTCTCGSTMFITSSHTKKDGSKSYYFRCSNKTNKEILCNSSFIKVSHLEKKILDILSEISLDINLLKKYTNIDTDNYKKNISKLKYKLKSNEFKIDSLTEKLLILNGNTLRIINNKINELSNENTIINENLLHLEKYLILKQKDNSSIDNFQKKLKSILIIFHELPIKEKQNFIRKIIKEIKFDGNNSVQIIFNDII</sequence>
<dbReference type="PANTHER" id="PTHR30461">
    <property type="entry name" value="DNA-INVERTASE FROM LAMBDOID PROPHAGE"/>
    <property type="match status" value="1"/>
</dbReference>
<name>A0ABT9US77_9FIRM</name>
<evidence type="ECO:0000313" key="2">
    <source>
        <dbReference type="EMBL" id="MDQ0149167.1"/>
    </source>
</evidence>
<organism evidence="2 3">
    <name type="scientific">Eubacterium multiforme</name>
    <dbReference type="NCBI Taxonomy" id="83339"/>
    <lineage>
        <taxon>Bacteria</taxon>
        <taxon>Bacillati</taxon>
        <taxon>Bacillota</taxon>
        <taxon>Clostridia</taxon>
        <taxon>Eubacteriales</taxon>
        <taxon>Eubacteriaceae</taxon>
        <taxon>Eubacterium</taxon>
    </lineage>
</organism>
<gene>
    <name evidence="2" type="ORF">J2S18_001097</name>
</gene>
<dbReference type="InterPro" id="IPR036162">
    <property type="entry name" value="Resolvase-like_N_sf"/>
</dbReference>
<proteinExistence type="predicted"/>
<protein>
    <submittedName>
        <fullName evidence="2">DNA invertase Pin-like site-specific DNA recombinase</fullName>
    </submittedName>
</protein>
<dbReference type="Gene3D" id="3.90.1750.20">
    <property type="entry name" value="Putative Large Serine Recombinase, Chain B, Domain 2"/>
    <property type="match status" value="1"/>
</dbReference>
<dbReference type="PANTHER" id="PTHR30461:SF23">
    <property type="entry name" value="DNA RECOMBINASE-RELATED"/>
    <property type="match status" value="1"/>
</dbReference>
<dbReference type="Pfam" id="PF07508">
    <property type="entry name" value="Recombinase"/>
    <property type="match status" value="1"/>
</dbReference>
<dbReference type="SMART" id="SM00857">
    <property type="entry name" value="Resolvase"/>
    <property type="match status" value="1"/>
</dbReference>
<dbReference type="InterPro" id="IPR025827">
    <property type="entry name" value="Zn_ribbon_recom_dom"/>
</dbReference>
<keyword evidence="3" id="KW-1185">Reference proteome</keyword>
<dbReference type="InterPro" id="IPR011109">
    <property type="entry name" value="DNA_bind_recombinase_dom"/>
</dbReference>
<dbReference type="Pfam" id="PF00239">
    <property type="entry name" value="Resolvase"/>
    <property type="match status" value="1"/>
</dbReference>
<dbReference type="InterPro" id="IPR038109">
    <property type="entry name" value="DNA_bind_recomb_sf"/>
</dbReference>
<reference evidence="2 3" key="1">
    <citation type="submission" date="2023-07" db="EMBL/GenBank/DDBJ databases">
        <title>Genomic Encyclopedia of Type Strains, Phase IV (KMG-IV): sequencing the most valuable type-strain genomes for metagenomic binning, comparative biology and taxonomic classification.</title>
        <authorList>
            <person name="Goeker M."/>
        </authorList>
    </citation>
    <scope>NUCLEOTIDE SEQUENCE [LARGE SCALE GENOMIC DNA]</scope>
    <source>
        <strain evidence="2 3">DSM 20694</strain>
    </source>
</reference>
<dbReference type="Gene3D" id="3.40.50.1390">
    <property type="entry name" value="Resolvase, N-terminal catalytic domain"/>
    <property type="match status" value="1"/>
</dbReference>
<comment type="caution">
    <text evidence="2">The sequence shown here is derived from an EMBL/GenBank/DDBJ whole genome shotgun (WGS) entry which is preliminary data.</text>
</comment>
<accession>A0ABT9US77</accession>
<dbReference type="Pfam" id="PF13408">
    <property type="entry name" value="Zn_ribbon_recom"/>
    <property type="match status" value="1"/>
</dbReference>
<feature type="domain" description="Resolvase/invertase-type recombinase catalytic" evidence="1">
    <location>
        <begin position="3"/>
        <end position="149"/>
    </location>
</feature>
<dbReference type="CDD" id="cd03768">
    <property type="entry name" value="SR_ResInv"/>
    <property type="match status" value="1"/>
</dbReference>
<dbReference type="PROSITE" id="PS51736">
    <property type="entry name" value="RECOMBINASES_3"/>
    <property type="match status" value="1"/>
</dbReference>
<evidence type="ECO:0000313" key="3">
    <source>
        <dbReference type="Proteomes" id="UP001228504"/>
    </source>
</evidence>
<dbReference type="InterPro" id="IPR006119">
    <property type="entry name" value="Resolv_N"/>
</dbReference>
<dbReference type="EMBL" id="JAUSUF010000002">
    <property type="protein sequence ID" value="MDQ0149167.1"/>
    <property type="molecule type" value="Genomic_DNA"/>
</dbReference>
<dbReference type="InterPro" id="IPR050639">
    <property type="entry name" value="SSR_resolvase"/>
</dbReference>
<dbReference type="SUPFAM" id="SSF53041">
    <property type="entry name" value="Resolvase-like"/>
    <property type="match status" value="1"/>
</dbReference>